<keyword evidence="3" id="KW-1185">Reference proteome</keyword>
<accession>A0ABY1Q2K8</accession>
<dbReference type="Proteomes" id="UP001157910">
    <property type="component" value="Unassembled WGS sequence"/>
</dbReference>
<organism evidence="2 3">
    <name type="scientific">Novosphingobium panipatense</name>
    <dbReference type="NCBI Taxonomy" id="428991"/>
    <lineage>
        <taxon>Bacteria</taxon>
        <taxon>Pseudomonadati</taxon>
        <taxon>Pseudomonadota</taxon>
        <taxon>Alphaproteobacteria</taxon>
        <taxon>Sphingomonadales</taxon>
        <taxon>Sphingomonadaceae</taxon>
        <taxon>Novosphingobium</taxon>
    </lineage>
</organism>
<reference evidence="2 3" key="1">
    <citation type="submission" date="2017-05" db="EMBL/GenBank/DDBJ databases">
        <authorList>
            <person name="Varghese N."/>
            <person name="Submissions S."/>
        </authorList>
    </citation>
    <scope>NUCLEOTIDE SEQUENCE [LARGE SCALE GENOMIC DNA]</scope>
    <source>
        <strain evidence="2 3">SM16</strain>
    </source>
</reference>
<evidence type="ECO:0000256" key="1">
    <source>
        <dbReference type="SAM" id="MobiDB-lite"/>
    </source>
</evidence>
<name>A0ABY1Q2K8_9SPHN</name>
<dbReference type="EMBL" id="FXUI01000002">
    <property type="protein sequence ID" value="SMP55604.1"/>
    <property type="molecule type" value="Genomic_DNA"/>
</dbReference>
<sequence length="35" mass="3601">MTTPTDQIIALTKANRQSALKPALNPAPATPLKGA</sequence>
<feature type="region of interest" description="Disordered" evidence="1">
    <location>
        <begin position="13"/>
        <end position="35"/>
    </location>
</feature>
<gene>
    <name evidence="2" type="ORF">SAMN06296065_1027</name>
</gene>
<proteinExistence type="predicted"/>
<evidence type="ECO:0000313" key="2">
    <source>
        <dbReference type="EMBL" id="SMP55604.1"/>
    </source>
</evidence>
<protein>
    <submittedName>
        <fullName evidence="2">Uncharacterized protein</fullName>
    </submittedName>
</protein>
<evidence type="ECO:0000313" key="3">
    <source>
        <dbReference type="Proteomes" id="UP001157910"/>
    </source>
</evidence>
<comment type="caution">
    <text evidence="2">The sequence shown here is derived from an EMBL/GenBank/DDBJ whole genome shotgun (WGS) entry which is preliminary data.</text>
</comment>